<dbReference type="Proteomes" id="UP001055879">
    <property type="component" value="Linkage Group LG01"/>
</dbReference>
<keyword evidence="2" id="KW-1185">Reference proteome</keyword>
<reference evidence="1 2" key="2">
    <citation type="journal article" date="2022" name="Mol. Ecol. Resour.">
        <title>The genomes of chicory, endive, great burdock and yacon provide insights into Asteraceae paleo-polyploidization history and plant inulin production.</title>
        <authorList>
            <person name="Fan W."/>
            <person name="Wang S."/>
            <person name="Wang H."/>
            <person name="Wang A."/>
            <person name="Jiang F."/>
            <person name="Liu H."/>
            <person name="Zhao H."/>
            <person name="Xu D."/>
            <person name="Zhang Y."/>
        </authorList>
    </citation>
    <scope>NUCLEOTIDE SEQUENCE [LARGE SCALE GENOMIC DNA]</scope>
    <source>
        <strain evidence="2">cv. Niubang</strain>
    </source>
</reference>
<protein>
    <submittedName>
        <fullName evidence="1">Uncharacterized protein</fullName>
    </submittedName>
</protein>
<sequence length="71" mass="8231">MPYLITYHPLFTIIKKVSRISKDSAFENNKGEKTWVGYLAMDPKLKNTVMKDWEGMGTKVLTPIELDRTHC</sequence>
<accession>A0ACB9FEP0</accession>
<name>A0ACB9FEP0_ARCLA</name>
<proteinExistence type="predicted"/>
<reference evidence="2" key="1">
    <citation type="journal article" date="2022" name="Mol. Ecol. Resour.">
        <title>The genomes of chicory, endive, great burdock and yacon provide insights into Asteraceae palaeo-polyploidization history and plant inulin production.</title>
        <authorList>
            <person name="Fan W."/>
            <person name="Wang S."/>
            <person name="Wang H."/>
            <person name="Wang A."/>
            <person name="Jiang F."/>
            <person name="Liu H."/>
            <person name="Zhao H."/>
            <person name="Xu D."/>
            <person name="Zhang Y."/>
        </authorList>
    </citation>
    <scope>NUCLEOTIDE SEQUENCE [LARGE SCALE GENOMIC DNA]</scope>
    <source>
        <strain evidence="2">cv. Niubang</strain>
    </source>
</reference>
<comment type="caution">
    <text evidence="1">The sequence shown here is derived from an EMBL/GenBank/DDBJ whole genome shotgun (WGS) entry which is preliminary data.</text>
</comment>
<evidence type="ECO:0000313" key="2">
    <source>
        <dbReference type="Proteomes" id="UP001055879"/>
    </source>
</evidence>
<dbReference type="EMBL" id="CM042047">
    <property type="protein sequence ID" value="KAI3769321.1"/>
    <property type="molecule type" value="Genomic_DNA"/>
</dbReference>
<evidence type="ECO:0000313" key="1">
    <source>
        <dbReference type="EMBL" id="KAI3769321.1"/>
    </source>
</evidence>
<gene>
    <name evidence="1" type="ORF">L6452_00422</name>
</gene>
<organism evidence="1 2">
    <name type="scientific">Arctium lappa</name>
    <name type="common">Greater burdock</name>
    <name type="synonym">Lappa major</name>
    <dbReference type="NCBI Taxonomy" id="4217"/>
    <lineage>
        <taxon>Eukaryota</taxon>
        <taxon>Viridiplantae</taxon>
        <taxon>Streptophyta</taxon>
        <taxon>Embryophyta</taxon>
        <taxon>Tracheophyta</taxon>
        <taxon>Spermatophyta</taxon>
        <taxon>Magnoliopsida</taxon>
        <taxon>eudicotyledons</taxon>
        <taxon>Gunneridae</taxon>
        <taxon>Pentapetalae</taxon>
        <taxon>asterids</taxon>
        <taxon>campanulids</taxon>
        <taxon>Asterales</taxon>
        <taxon>Asteraceae</taxon>
        <taxon>Carduoideae</taxon>
        <taxon>Cardueae</taxon>
        <taxon>Arctiinae</taxon>
        <taxon>Arctium</taxon>
    </lineage>
</organism>